<comment type="caution">
    <text evidence="3">The sequence shown here is derived from an EMBL/GenBank/DDBJ whole genome shotgun (WGS) entry which is preliminary data.</text>
</comment>
<evidence type="ECO:0000313" key="4">
    <source>
        <dbReference type="Proteomes" id="UP000231426"/>
    </source>
</evidence>
<dbReference type="AlphaFoldDB" id="A0A2M6W6B7"/>
<dbReference type="Pfam" id="PF11258">
    <property type="entry name" value="DUF3048"/>
    <property type="match status" value="1"/>
</dbReference>
<sequence length="354" mass="40758">MLKKSDWQKLILSFGLMTASAAILCYYFYFGQEGTVWITNPNKDNFLGITQFNHRSKLDGTGVATIEDETPDVVGVMIDGHFDALPLNGVNEAAIIYEAPMEGVTSRFLAIYPIGDEQNVSEVGPVRSARPYFLDWLAEYGDALYMHCGGSPEALGLIKERKIFDANEFYWGNYYWRDHNRTAPYNLFTASQQWNLIFDKYGEKHPGWSWEGWLFDSNPTIIASSESVTEIKIRYGRGFEVVWKYNLDNRNYERWLNGEKMLDGNGQPITAENILVQYATMITLDNVGRRQIETIGEGEARIFRRGEMIRGIWKKDGRPERTRFYNKDMTEIFLIPGKIWLMIVPENLAIEISV</sequence>
<dbReference type="SUPFAM" id="SSF159774">
    <property type="entry name" value="YerB-like"/>
    <property type="match status" value="1"/>
</dbReference>
<evidence type="ECO:0008006" key="5">
    <source>
        <dbReference type="Google" id="ProtNLM"/>
    </source>
</evidence>
<feature type="domain" description="DUF3048" evidence="1">
    <location>
        <begin position="61"/>
        <end position="193"/>
    </location>
</feature>
<dbReference type="Gene3D" id="3.50.90.10">
    <property type="entry name" value="YerB-like"/>
    <property type="match status" value="1"/>
</dbReference>
<dbReference type="InterPro" id="IPR021416">
    <property type="entry name" value="DUF3048_N"/>
</dbReference>
<dbReference type="Proteomes" id="UP000231426">
    <property type="component" value="Unassembled WGS sequence"/>
</dbReference>
<gene>
    <name evidence="3" type="ORF">COU29_00870</name>
</gene>
<dbReference type="EMBL" id="PFBV01000003">
    <property type="protein sequence ID" value="PIT88329.1"/>
    <property type="molecule type" value="Genomic_DNA"/>
</dbReference>
<evidence type="ECO:0000259" key="2">
    <source>
        <dbReference type="Pfam" id="PF17479"/>
    </source>
</evidence>
<accession>A0A2M6W6B7</accession>
<dbReference type="Pfam" id="PF17479">
    <property type="entry name" value="DUF3048_C"/>
    <property type="match status" value="1"/>
</dbReference>
<dbReference type="InterPro" id="IPR035328">
    <property type="entry name" value="DUF3048_C"/>
</dbReference>
<proteinExistence type="predicted"/>
<evidence type="ECO:0000259" key="1">
    <source>
        <dbReference type="Pfam" id="PF11258"/>
    </source>
</evidence>
<organism evidence="3 4">
    <name type="scientific">Candidatus Magasanikbacteria bacterium CG10_big_fil_rev_8_21_14_0_10_36_32</name>
    <dbReference type="NCBI Taxonomy" id="1974646"/>
    <lineage>
        <taxon>Bacteria</taxon>
        <taxon>Candidatus Magasanikiibacteriota</taxon>
    </lineage>
</organism>
<protein>
    <recommendedName>
        <fullName evidence="5">DUF3048 domain-containing protein</fullName>
    </recommendedName>
</protein>
<dbReference type="InterPro" id="IPR023158">
    <property type="entry name" value="YerB-like_sf"/>
</dbReference>
<evidence type="ECO:0000313" key="3">
    <source>
        <dbReference type="EMBL" id="PIT88329.1"/>
    </source>
</evidence>
<feature type="domain" description="DUF3048" evidence="2">
    <location>
        <begin position="231"/>
        <end position="340"/>
    </location>
</feature>
<reference evidence="4" key="1">
    <citation type="submission" date="2017-09" db="EMBL/GenBank/DDBJ databases">
        <title>Depth-based differentiation of microbial function through sediment-hosted aquifers and enrichment of novel symbionts in the deep terrestrial subsurface.</title>
        <authorList>
            <person name="Probst A.J."/>
            <person name="Ladd B."/>
            <person name="Jarett J.K."/>
            <person name="Geller-Mcgrath D.E."/>
            <person name="Sieber C.M.K."/>
            <person name="Emerson J.B."/>
            <person name="Anantharaman K."/>
            <person name="Thomas B.C."/>
            <person name="Malmstrom R."/>
            <person name="Stieglmeier M."/>
            <person name="Klingl A."/>
            <person name="Woyke T."/>
            <person name="Ryan C.M."/>
            <person name="Banfield J.F."/>
        </authorList>
    </citation>
    <scope>NUCLEOTIDE SEQUENCE [LARGE SCALE GENOMIC DNA]</scope>
</reference>
<name>A0A2M6W6B7_9BACT</name>